<keyword evidence="3 6" id="KW-0732">Signal</keyword>
<dbReference type="Gene3D" id="3.40.190.10">
    <property type="entry name" value="Periplasmic binding protein-like II"/>
    <property type="match status" value="2"/>
</dbReference>
<name>A0AA44DN83_PARBF</name>
<evidence type="ECO:0000313" key="7">
    <source>
        <dbReference type="EMBL" id="NME10693.1"/>
    </source>
</evidence>
<dbReference type="Pfam" id="PF13416">
    <property type="entry name" value="SBP_bac_8"/>
    <property type="match status" value="1"/>
</dbReference>
<dbReference type="PANTHER" id="PTHR30222:SF17">
    <property type="entry name" value="SPERMIDINE_PUTRESCINE-BINDING PERIPLASMIC PROTEIN"/>
    <property type="match status" value="1"/>
</dbReference>
<dbReference type="PANTHER" id="PTHR30222">
    <property type="entry name" value="SPERMIDINE/PUTRESCINE-BINDING PERIPLASMIC PROTEIN"/>
    <property type="match status" value="1"/>
</dbReference>
<dbReference type="InterPro" id="IPR001188">
    <property type="entry name" value="Sperm_putr-bd"/>
</dbReference>
<gene>
    <name evidence="7" type="ORF">HF875_14275</name>
</gene>
<dbReference type="InterPro" id="IPR006059">
    <property type="entry name" value="SBP"/>
</dbReference>
<proteinExistence type="predicted"/>
<dbReference type="EMBL" id="JABAFD010000010">
    <property type="protein sequence ID" value="NME10693.1"/>
    <property type="molecule type" value="Genomic_DNA"/>
</dbReference>
<keyword evidence="2" id="KW-0813">Transport</keyword>
<evidence type="ECO:0000256" key="6">
    <source>
        <dbReference type="SAM" id="SignalP"/>
    </source>
</evidence>
<protein>
    <submittedName>
        <fullName evidence="7">Spermidine/putrescine ABC transporter substrate-binding protein</fullName>
    </submittedName>
</protein>
<feature type="signal peptide" evidence="6">
    <location>
        <begin position="1"/>
        <end position="25"/>
    </location>
</feature>
<dbReference type="Proteomes" id="UP000573963">
    <property type="component" value="Unassembled WGS sequence"/>
</dbReference>
<sequence>MKKTFKLLSLSICILLMGAFFVGCSKDSSEQISFLNYGENIDKETIKEFEKKYGIKVNVETFDDMETMYQKISKGGVKYDVILVSDALMPRMIKKGLIQELNKDNIPNISQMDKDYLNLQIDPGNKYSVPYMFGTVGLIYNKDVVKEKVDSWDILWDEKYKDKVFMFDTYRDTMGAALKKLGYSLNSKNPKEIEEAKELLIKQRETVNPIYGVDNGTTMIPAGESDINMIWSGEGLNLQDENPNLVYVVPKEGANFWIDSLCIPKNAENVEGAEKFINFVSDKESALRIADEIGYTTPNKEARLVQPDNVKNNPNAYMPKEIMDRCEIYEDFPMDVKKIYDNAWVNIKSDN</sequence>
<dbReference type="GO" id="GO:0019808">
    <property type="term" value="F:polyamine binding"/>
    <property type="evidence" value="ECO:0007669"/>
    <property type="project" value="InterPro"/>
</dbReference>
<feature type="chain" id="PRO_5041351017" evidence="6">
    <location>
        <begin position="26"/>
        <end position="351"/>
    </location>
</feature>
<accession>A0AA44DN83</accession>
<comment type="subcellular location">
    <subcellularLocation>
        <location evidence="1">Periplasm</location>
    </subcellularLocation>
</comment>
<keyword evidence="4" id="KW-0574">Periplasm</keyword>
<organism evidence="7 8">
    <name type="scientific">Paraclostridium bifermentans</name>
    <name type="common">Clostridium bifermentans</name>
    <dbReference type="NCBI Taxonomy" id="1490"/>
    <lineage>
        <taxon>Bacteria</taxon>
        <taxon>Bacillati</taxon>
        <taxon>Bacillota</taxon>
        <taxon>Clostridia</taxon>
        <taxon>Peptostreptococcales</taxon>
        <taxon>Peptostreptococcaceae</taxon>
        <taxon>Paraclostridium</taxon>
    </lineage>
</organism>
<dbReference type="PROSITE" id="PS51257">
    <property type="entry name" value="PROKAR_LIPOPROTEIN"/>
    <property type="match status" value="1"/>
</dbReference>
<evidence type="ECO:0000256" key="4">
    <source>
        <dbReference type="ARBA" id="ARBA00022764"/>
    </source>
</evidence>
<dbReference type="PIRSF" id="PIRSF019574">
    <property type="entry name" value="Periplasmic_polyamine_BP"/>
    <property type="match status" value="1"/>
</dbReference>
<dbReference type="GO" id="GO:0042597">
    <property type="term" value="C:periplasmic space"/>
    <property type="evidence" value="ECO:0007669"/>
    <property type="project" value="UniProtKB-SubCell"/>
</dbReference>
<dbReference type="RefSeq" id="WP_150841719.1">
    <property type="nucleotide sequence ID" value="NZ_JABAFD010000010.1"/>
</dbReference>
<evidence type="ECO:0000256" key="5">
    <source>
        <dbReference type="PIRSR" id="PIRSR019574-1"/>
    </source>
</evidence>
<dbReference type="SUPFAM" id="SSF53850">
    <property type="entry name" value="Periplasmic binding protein-like II"/>
    <property type="match status" value="1"/>
</dbReference>
<dbReference type="AlphaFoldDB" id="A0AA44DN83"/>
<feature type="binding site" evidence="5">
    <location>
        <position position="39"/>
    </location>
    <ligand>
        <name>spermidine</name>
        <dbReference type="ChEBI" id="CHEBI:57834"/>
    </ligand>
</feature>
<reference evidence="7 8" key="1">
    <citation type="submission" date="2020-04" db="EMBL/GenBank/DDBJ databases">
        <authorList>
            <person name="Hitch T.C.A."/>
            <person name="Wylensek D."/>
            <person name="Clavel T."/>
        </authorList>
    </citation>
    <scope>NUCLEOTIDE SEQUENCE [LARGE SCALE GENOMIC DNA]</scope>
    <source>
        <strain evidence="7 8">Med78_4-601-WT-2</strain>
    </source>
</reference>
<evidence type="ECO:0000256" key="1">
    <source>
        <dbReference type="ARBA" id="ARBA00004418"/>
    </source>
</evidence>
<evidence type="ECO:0000313" key="8">
    <source>
        <dbReference type="Proteomes" id="UP000573963"/>
    </source>
</evidence>
<evidence type="ECO:0000256" key="2">
    <source>
        <dbReference type="ARBA" id="ARBA00022448"/>
    </source>
</evidence>
<dbReference type="PRINTS" id="PR00909">
    <property type="entry name" value="SPERMDNBNDNG"/>
</dbReference>
<dbReference type="GO" id="GO:0015846">
    <property type="term" value="P:polyamine transport"/>
    <property type="evidence" value="ECO:0007669"/>
    <property type="project" value="InterPro"/>
</dbReference>
<dbReference type="CDD" id="cd13590">
    <property type="entry name" value="PBP2_PotD_PotF_like"/>
    <property type="match status" value="1"/>
</dbReference>
<comment type="caution">
    <text evidence="7">The sequence shown here is derived from an EMBL/GenBank/DDBJ whole genome shotgun (WGS) entry which is preliminary data.</text>
</comment>
<evidence type="ECO:0000256" key="3">
    <source>
        <dbReference type="ARBA" id="ARBA00022729"/>
    </source>
</evidence>